<dbReference type="PROSITE" id="PS51186">
    <property type="entry name" value="GNAT"/>
    <property type="match status" value="1"/>
</dbReference>
<evidence type="ECO:0000256" key="2">
    <source>
        <dbReference type="ARBA" id="ARBA00022679"/>
    </source>
</evidence>
<accession>A0AA39C6U5</accession>
<evidence type="ECO:0000259" key="4">
    <source>
        <dbReference type="PROSITE" id="PS51186"/>
    </source>
</evidence>
<dbReference type="InterPro" id="IPR016181">
    <property type="entry name" value="Acyl_CoA_acyltransferase"/>
</dbReference>
<dbReference type="PANTHER" id="PTHR10545">
    <property type="entry name" value="DIAMINE N-ACETYLTRANSFERASE"/>
    <property type="match status" value="1"/>
</dbReference>
<dbReference type="AlphaFoldDB" id="A0AA39C6U5"/>
<dbReference type="Pfam" id="PF00583">
    <property type="entry name" value="Acetyltransf_1"/>
    <property type="match status" value="1"/>
</dbReference>
<evidence type="ECO:0000256" key="1">
    <source>
        <dbReference type="ARBA" id="ARBA00008694"/>
    </source>
</evidence>
<dbReference type="PANTHER" id="PTHR10545:SF29">
    <property type="entry name" value="GH14572P-RELATED"/>
    <property type="match status" value="1"/>
</dbReference>
<keyword evidence="3" id="KW-0012">Acyltransferase</keyword>
<dbReference type="EMBL" id="JAQQBS010001424">
    <property type="protein sequence ID" value="KAK0158994.1"/>
    <property type="molecule type" value="Genomic_DNA"/>
</dbReference>
<organism evidence="5 6">
    <name type="scientific">Microctonus aethiopoides</name>
    <dbReference type="NCBI Taxonomy" id="144406"/>
    <lineage>
        <taxon>Eukaryota</taxon>
        <taxon>Metazoa</taxon>
        <taxon>Ecdysozoa</taxon>
        <taxon>Arthropoda</taxon>
        <taxon>Hexapoda</taxon>
        <taxon>Insecta</taxon>
        <taxon>Pterygota</taxon>
        <taxon>Neoptera</taxon>
        <taxon>Endopterygota</taxon>
        <taxon>Hymenoptera</taxon>
        <taxon>Apocrita</taxon>
        <taxon>Ichneumonoidea</taxon>
        <taxon>Braconidae</taxon>
        <taxon>Euphorinae</taxon>
        <taxon>Microctonus</taxon>
    </lineage>
</organism>
<proteinExistence type="inferred from homology"/>
<reference evidence="5" key="2">
    <citation type="submission" date="2023-03" db="EMBL/GenBank/DDBJ databases">
        <authorList>
            <person name="Inwood S.N."/>
            <person name="Skelly J.G."/>
            <person name="Guhlin J."/>
            <person name="Harrop T.W.R."/>
            <person name="Goldson S.G."/>
            <person name="Dearden P.K."/>
        </authorList>
    </citation>
    <scope>NUCLEOTIDE SEQUENCE</scope>
    <source>
        <strain evidence="5">Irish</strain>
        <tissue evidence="5">Whole body</tissue>
    </source>
</reference>
<protein>
    <recommendedName>
        <fullName evidence="4">N-acetyltransferase domain-containing protein</fullName>
    </recommendedName>
</protein>
<feature type="domain" description="N-acetyltransferase" evidence="4">
    <location>
        <begin position="5"/>
        <end position="156"/>
    </location>
</feature>
<comment type="caution">
    <text evidence="5">The sequence shown here is derived from an EMBL/GenBank/DDBJ whole genome shotgun (WGS) entry which is preliminary data.</text>
</comment>
<dbReference type="SUPFAM" id="SSF55729">
    <property type="entry name" value="Acyl-CoA N-acyltransferases (Nat)"/>
    <property type="match status" value="1"/>
</dbReference>
<evidence type="ECO:0000256" key="3">
    <source>
        <dbReference type="ARBA" id="ARBA00023315"/>
    </source>
</evidence>
<dbReference type="Gene3D" id="3.40.630.30">
    <property type="match status" value="1"/>
</dbReference>
<dbReference type="FunFam" id="3.40.630.30:FF:000064">
    <property type="entry name" value="GNAT family acetyltransferase"/>
    <property type="match status" value="1"/>
</dbReference>
<name>A0AA39C6U5_9HYME</name>
<evidence type="ECO:0000313" key="6">
    <source>
        <dbReference type="Proteomes" id="UP001168990"/>
    </source>
</evidence>
<reference evidence="5" key="1">
    <citation type="journal article" date="2023" name="bioRxiv">
        <title>Scaffold-level genome assemblies of two parasitoid biocontrol wasps reveal the parthenogenesis mechanism and an associated novel virus.</title>
        <authorList>
            <person name="Inwood S."/>
            <person name="Skelly J."/>
            <person name="Guhlin J."/>
            <person name="Harrop T."/>
            <person name="Goldson S."/>
            <person name="Dearden P."/>
        </authorList>
    </citation>
    <scope>NUCLEOTIDE SEQUENCE</scope>
    <source>
        <strain evidence="5">Irish</strain>
        <tissue evidence="5">Whole body</tissue>
    </source>
</reference>
<dbReference type="InterPro" id="IPR000182">
    <property type="entry name" value="GNAT_dom"/>
</dbReference>
<sequence>MADEVKIRETERRDCKELNRLIHELAKFEEMPDGPKLNAEILERDGFGENPLFYGYVAEINNQIIGYAIYYYTYSTWCGKSMFLNDIFVLPAFRIKGIGGLLFDAIVKKAADVKCGRLDFSVLEWNPAANFYKHRGVTDITETEKWHQYRMEFDAIEKYVQNKK</sequence>
<dbReference type="CDD" id="cd04301">
    <property type="entry name" value="NAT_SF"/>
    <property type="match status" value="1"/>
</dbReference>
<dbReference type="InterPro" id="IPR051016">
    <property type="entry name" value="Diverse_Substrate_AcTransf"/>
</dbReference>
<keyword evidence="6" id="KW-1185">Reference proteome</keyword>
<comment type="similarity">
    <text evidence="1">Belongs to the acetyltransferase family.</text>
</comment>
<keyword evidence="2" id="KW-0808">Transferase</keyword>
<evidence type="ECO:0000313" key="5">
    <source>
        <dbReference type="EMBL" id="KAK0158994.1"/>
    </source>
</evidence>
<gene>
    <name evidence="5" type="ORF">PV328_009927</name>
</gene>
<dbReference type="GO" id="GO:0008080">
    <property type="term" value="F:N-acetyltransferase activity"/>
    <property type="evidence" value="ECO:0007669"/>
    <property type="project" value="UniProtKB-ARBA"/>
</dbReference>
<dbReference type="Proteomes" id="UP001168990">
    <property type="component" value="Unassembled WGS sequence"/>
</dbReference>